<dbReference type="EMBL" id="JAEFCI010008060">
    <property type="protein sequence ID" value="KAG5458698.1"/>
    <property type="molecule type" value="Genomic_DNA"/>
</dbReference>
<dbReference type="PROSITE" id="PS50067">
    <property type="entry name" value="KINESIN_MOTOR_2"/>
    <property type="match status" value="1"/>
</dbReference>
<gene>
    <name evidence="4" type="ORF">BJ554DRAFT_1030</name>
</gene>
<dbReference type="PANTHER" id="PTHR24115">
    <property type="entry name" value="KINESIN-RELATED"/>
    <property type="match status" value="1"/>
</dbReference>
<dbReference type="OrthoDB" id="3176171at2759"/>
<dbReference type="GO" id="GO:0007018">
    <property type="term" value="P:microtubule-based movement"/>
    <property type="evidence" value="ECO:0007669"/>
    <property type="project" value="InterPro"/>
</dbReference>
<feature type="compositionally biased region" description="Gly residues" evidence="2">
    <location>
        <begin position="15"/>
        <end position="30"/>
    </location>
</feature>
<dbReference type="GO" id="GO:0005871">
    <property type="term" value="C:kinesin complex"/>
    <property type="evidence" value="ECO:0007669"/>
    <property type="project" value="TreeGrafter"/>
</dbReference>
<dbReference type="GO" id="GO:0005874">
    <property type="term" value="C:microtubule"/>
    <property type="evidence" value="ECO:0007669"/>
    <property type="project" value="TreeGrafter"/>
</dbReference>
<dbReference type="Proteomes" id="UP000673691">
    <property type="component" value="Unassembled WGS sequence"/>
</dbReference>
<evidence type="ECO:0000256" key="1">
    <source>
        <dbReference type="PROSITE-ProRule" id="PRU00283"/>
    </source>
</evidence>
<comment type="similarity">
    <text evidence="1">Belongs to the TRAFAC class myosin-kinesin ATPase superfamily. Kinesin family.</text>
</comment>
<feature type="binding site" evidence="1">
    <location>
        <begin position="188"/>
        <end position="195"/>
    </location>
    <ligand>
        <name>ATP</name>
        <dbReference type="ChEBI" id="CHEBI:30616"/>
    </ligand>
</feature>
<dbReference type="GO" id="GO:0016887">
    <property type="term" value="F:ATP hydrolysis activity"/>
    <property type="evidence" value="ECO:0007669"/>
    <property type="project" value="TreeGrafter"/>
</dbReference>
<dbReference type="GO" id="GO:0005524">
    <property type="term" value="F:ATP binding"/>
    <property type="evidence" value="ECO:0007669"/>
    <property type="project" value="UniProtKB-UniRule"/>
</dbReference>
<dbReference type="SUPFAM" id="SSF52540">
    <property type="entry name" value="P-loop containing nucleoside triphosphate hydrolases"/>
    <property type="match status" value="1"/>
</dbReference>
<evidence type="ECO:0000259" key="3">
    <source>
        <dbReference type="PROSITE" id="PS50067"/>
    </source>
</evidence>
<dbReference type="InterPro" id="IPR036961">
    <property type="entry name" value="Kinesin_motor_dom_sf"/>
</dbReference>
<evidence type="ECO:0000313" key="5">
    <source>
        <dbReference type="Proteomes" id="UP000673691"/>
    </source>
</evidence>
<feature type="compositionally biased region" description="Low complexity" evidence="2">
    <location>
        <begin position="335"/>
        <end position="350"/>
    </location>
</feature>
<dbReference type="Pfam" id="PF00225">
    <property type="entry name" value="Kinesin"/>
    <property type="match status" value="1"/>
</dbReference>
<feature type="compositionally biased region" description="Basic and acidic residues" evidence="2">
    <location>
        <begin position="355"/>
        <end position="367"/>
    </location>
</feature>
<sequence length="454" mass="50209">MTVETRAGRARRGRGGGGKRGGGGGAGEGGSSNAAGHGEGAGDQKVKVVCRVRPSLPHEQADEILHVEENNVVVNNPRTPDAVEQFTNAVVVRTASRSTAFLRVLHVVRELAAEYPSPWFFTTSFDRCYGPKTGQATLFEQVWSVIKNCFKGYVTRRGLASKRRAQPALITYGNTPIKRINTTIFCYGVTGSGKTHTIQGTEEDPGIIPRTVKKLFEEKETQAPYKVDIKFSYLEVYLENVRDLLVKSDKVGCLKLWSWTRDTVPCRSRLRVFRVICSYRTRSWCSVFGDERRLASRTVFVLNAICTRELETHQGLRLLHAHICHGLQKQERGQHSSQQLQQSLARGAQATPGSEDNRRTENGKERMAESGAINASLFALGRVVEALNTGAVGKSKTYTLAVTPPNYAAHSDSHTISGIKNDEASAGLVGWQEYGYAYSKPCTWISVLRRNYQV</sequence>
<keyword evidence="1" id="KW-0067">ATP-binding</keyword>
<feature type="region of interest" description="Disordered" evidence="2">
    <location>
        <begin position="335"/>
        <end position="367"/>
    </location>
</feature>
<keyword evidence="4" id="KW-0378">Hydrolase</keyword>
<dbReference type="GO" id="GO:0008017">
    <property type="term" value="F:microtubule binding"/>
    <property type="evidence" value="ECO:0007669"/>
    <property type="project" value="InterPro"/>
</dbReference>
<name>A0A8H7ZSA6_9FUNG</name>
<dbReference type="GO" id="GO:0008574">
    <property type="term" value="F:plus-end-directed microtubule motor activity"/>
    <property type="evidence" value="ECO:0007669"/>
    <property type="project" value="TreeGrafter"/>
</dbReference>
<evidence type="ECO:0000313" key="4">
    <source>
        <dbReference type="EMBL" id="KAG5458698.1"/>
    </source>
</evidence>
<evidence type="ECO:0000256" key="2">
    <source>
        <dbReference type="SAM" id="MobiDB-lite"/>
    </source>
</evidence>
<keyword evidence="1" id="KW-0547">Nucleotide-binding</keyword>
<feature type="domain" description="Kinesin motor" evidence="3">
    <location>
        <begin position="45"/>
        <end position="252"/>
    </location>
</feature>
<feature type="non-terminal residue" evidence="4">
    <location>
        <position position="454"/>
    </location>
</feature>
<feature type="region of interest" description="Disordered" evidence="2">
    <location>
        <begin position="1"/>
        <end position="43"/>
    </location>
</feature>
<reference evidence="4 5" key="1">
    <citation type="journal article" name="Sci. Rep.">
        <title>Genome-scale phylogenetic analyses confirm Olpidium as the closest living zoosporic fungus to the non-flagellated, terrestrial fungi.</title>
        <authorList>
            <person name="Chang Y."/>
            <person name="Rochon D."/>
            <person name="Sekimoto S."/>
            <person name="Wang Y."/>
            <person name="Chovatia M."/>
            <person name="Sandor L."/>
            <person name="Salamov A."/>
            <person name="Grigoriev I.V."/>
            <person name="Stajich J.E."/>
            <person name="Spatafora J.W."/>
        </authorList>
    </citation>
    <scope>NUCLEOTIDE SEQUENCE [LARGE SCALE GENOMIC DNA]</scope>
    <source>
        <strain evidence="4">S191</strain>
    </source>
</reference>
<dbReference type="InterPro" id="IPR027640">
    <property type="entry name" value="Kinesin-like_fam"/>
</dbReference>
<dbReference type="InterPro" id="IPR027417">
    <property type="entry name" value="P-loop_NTPase"/>
</dbReference>
<keyword evidence="1" id="KW-0505">Motor protein</keyword>
<organism evidence="4 5">
    <name type="scientific">Olpidium bornovanus</name>
    <dbReference type="NCBI Taxonomy" id="278681"/>
    <lineage>
        <taxon>Eukaryota</taxon>
        <taxon>Fungi</taxon>
        <taxon>Fungi incertae sedis</taxon>
        <taxon>Olpidiomycota</taxon>
        <taxon>Olpidiomycotina</taxon>
        <taxon>Olpidiomycetes</taxon>
        <taxon>Olpidiales</taxon>
        <taxon>Olpidiaceae</taxon>
        <taxon>Olpidium</taxon>
    </lineage>
</organism>
<proteinExistence type="inferred from homology"/>
<dbReference type="AlphaFoldDB" id="A0A8H7ZSA6"/>
<dbReference type="Gene3D" id="3.40.850.10">
    <property type="entry name" value="Kinesin motor domain"/>
    <property type="match status" value="1"/>
</dbReference>
<accession>A0A8H7ZSA6</accession>
<comment type="caution">
    <text evidence="4">The sequence shown here is derived from an EMBL/GenBank/DDBJ whole genome shotgun (WGS) entry which is preliminary data.</text>
</comment>
<protein>
    <submittedName>
        <fullName evidence="4">P-loop containing nucleoside triphosphate hydrolase protein</fullName>
    </submittedName>
</protein>
<dbReference type="InterPro" id="IPR001752">
    <property type="entry name" value="Kinesin_motor_dom"/>
</dbReference>
<keyword evidence="5" id="KW-1185">Reference proteome</keyword>
<dbReference type="SMART" id="SM00129">
    <property type="entry name" value="KISc"/>
    <property type="match status" value="1"/>
</dbReference>
<dbReference type="PANTHER" id="PTHR24115:SF1000">
    <property type="entry name" value="KINESIN-LIKE PROTEIN KIF22"/>
    <property type="match status" value="1"/>
</dbReference>